<accession>R4YNE7</accession>
<dbReference type="PRINTS" id="PR00625">
    <property type="entry name" value="JDOMAIN"/>
</dbReference>
<dbReference type="SUPFAM" id="SSF46565">
    <property type="entry name" value="Chaperone J-domain"/>
    <property type="match status" value="1"/>
</dbReference>
<dbReference type="SMART" id="SM00271">
    <property type="entry name" value="DnaJ"/>
    <property type="match status" value="1"/>
</dbReference>
<dbReference type="KEGG" id="oai:OLEAN_C21790"/>
<dbReference type="InterPro" id="IPR018253">
    <property type="entry name" value="DnaJ_domain_CS"/>
</dbReference>
<dbReference type="PANTHER" id="PTHR44145">
    <property type="entry name" value="DNAJ HOMOLOG SUBFAMILY A MEMBER 3, MITOCHONDRIAL"/>
    <property type="match status" value="1"/>
</dbReference>
<dbReference type="Pfam" id="PF00226">
    <property type="entry name" value="DnaJ"/>
    <property type="match status" value="1"/>
</dbReference>
<dbReference type="STRING" id="698738.OLEAN_C21790"/>
<dbReference type="Gene3D" id="1.10.287.110">
    <property type="entry name" value="DnaJ domain"/>
    <property type="match status" value="1"/>
</dbReference>
<dbReference type="InterPro" id="IPR051938">
    <property type="entry name" value="Apopto_cytoskel_mod"/>
</dbReference>
<sequence length="89" mass="10569">MILDYFEILEVDKSASQADIKKSFRRLAAKYHPDRNTSEDAIQRFQDIQESYSVLSDPKKRTNYIEQEYTEVLNPKEFTASYWNRVLNA</sequence>
<feature type="domain" description="J" evidence="2">
    <location>
        <begin position="4"/>
        <end position="68"/>
    </location>
</feature>
<dbReference type="HOGENOM" id="CLU_017633_18_1_6"/>
<evidence type="ECO:0000256" key="1">
    <source>
        <dbReference type="ARBA" id="ARBA00023186"/>
    </source>
</evidence>
<protein>
    <submittedName>
        <fullName evidence="3">Chaperone protein DnaJ</fullName>
    </submittedName>
</protein>
<organism evidence="3 4">
    <name type="scientific">Oleispira antarctica RB-8</name>
    <dbReference type="NCBI Taxonomy" id="698738"/>
    <lineage>
        <taxon>Bacteria</taxon>
        <taxon>Pseudomonadati</taxon>
        <taxon>Pseudomonadota</taxon>
        <taxon>Gammaproteobacteria</taxon>
        <taxon>Oceanospirillales</taxon>
        <taxon>Oceanospirillaceae</taxon>
        <taxon>Oleispira</taxon>
    </lineage>
</organism>
<dbReference type="PROSITE" id="PS00636">
    <property type="entry name" value="DNAJ_1"/>
    <property type="match status" value="1"/>
</dbReference>
<dbReference type="EMBL" id="FO203512">
    <property type="protein sequence ID" value="CCK76355.1"/>
    <property type="molecule type" value="Genomic_DNA"/>
</dbReference>
<dbReference type="InterPro" id="IPR036869">
    <property type="entry name" value="J_dom_sf"/>
</dbReference>
<keyword evidence="1" id="KW-0143">Chaperone</keyword>
<evidence type="ECO:0000313" key="4">
    <source>
        <dbReference type="Proteomes" id="UP000032749"/>
    </source>
</evidence>
<keyword evidence="4" id="KW-1185">Reference proteome</keyword>
<name>R4YNE7_OLEAN</name>
<dbReference type="PROSITE" id="PS50076">
    <property type="entry name" value="DNAJ_2"/>
    <property type="match status" value="1"/>
</dbReference>
<dbReference type="AlphaFoldDB" id="R4YNE7"/>
<evidence type="ECO:0000313" key="3">
    <source>
        <dbReference type="EMBL" id="CCK76355.1"/>
    </source>
</evidence>
<dbReference type="PANTHER" id="PTHR44145:SF3">
    <property type="entry name" value="DNAJ HOMOLOG SUBFAMILY A MEMBER 3, MITOCHONDRIAL"/>
    <property type="match status" value="1"/>
</dbReference>
<reference evidence="3 4" key="1">
    <citation type="journal article" date="2013" name="Nat. Commun.">
        <title>Genome sequence and functional genomic analysis of the oil-degrading bacterium Oleispira antarctica.</title>
        <authorList>
            <person name="Kube M."/>
            <person name="Chernikova T.N."/>
            <person name="Al-Ramahi Y."/>
            <person name="Beloqui A."/>
            <person name="Lopez-Cortez N."/>
            <person name="Guazzaroni M.E."/>
            <person name="Heipieper H.J."/>
            <person name="Klages S."/>
            <person name="Kotsyurbenko O.R."/>
            <person name="Langer I."/>
            <person name="Nechitaylo T.Y."/>
            <person name="Lunsdorf H."/>
            <person name="Fernandez M."/>
            <person name="Juarez S."/>
            <person name="Ciordia S."/>
            <person name="Singer A."/>
            <person name="Kagan O."/>
            <person name="Egorova O."/>
            <person name="Petit P.A."/>
            <person name="Stogios P."/>
            <person name="Kim Y."/>
            <person name="Tchigvintsev A."/>
            <person name="Flick R."/>
            <person name="Denaro R."/>
            <person name="Genovese M."/>
            <person name="Albar J.P."/>
            <person name="Reva O.N."/>
            <person name="Martinez-Gomariz M."/>
            <person name="Tran H."/>
            <person name="Ferrer M."/>
            <person name="Savchenko A."/>
            <person name="Yakunin A.F."/>
            <person name="Yakimov M.M."/>
            <person name="Golyshina O.V."/>
            <person name="Reinhardt R."/>
            <person name="Golyshin P.N."/>
        </authorList>
    </citation>
    <scope>NUCLEOTIDE SEQUENCE [LARGE SCALE GENOMIC DNA]</scope>
</reference>
<dbReference type="Proteomes" id="UP000032749">
    <property type="component" value="Chromosome"/>
</dbReference>
<dbReference type="InterPro" id="IPR001623">
    <property type="entry name" value="DnaJ_domain"/>
</dbReference>
<gene>
    <name evidence="3" type="ORF">OLEAN_C21790</name>
</gene>
<evidence type="ECO:0000259" key="2">
    <source>
        <dbReference type="PROSITE" id="PS50076"/>
    </source>
</evidence>
<dbReference type="CDD" id="cd06257">
    <property type="entry name" value="DnaJ"/>
    <property type="match status" value="1"/>
</dbReference>
<proteinExistence type="predicted"/>
<dbReference type="PATRIC" id="fig|698738.3.peg.2257"/>